<dbReference type="Pfam" id="PF06966">
    <property type="entry name" value="DUF1295"/>
    <property type="match status" value="1"/>
</dbReference>
<accession>A0AAW1L4U9</accession>
<dbReference type="GO" id="GO:0016020">
    <property type="term" value="C:membrane"/>
    <property type="evidence" value="ECO:0007669"/>
    <property type="project" value="TreeGrafter"/>
</dbReference>
<comment type="caution">
    <text evidence="2">The sequence shown here is derived from an EMBL/GenBank/DDBJ whole genome shotgun (WGS) entry which is preliminary data.</text>
</comment>
<feature type="transmembrane region" description="Helical" evidence="1">
    <location>
        <begin position="69"/>
        <end position="88"/>
    </location>
</feature>
<name>A0AAW1L4U9_POPJA</name>
<dbReference type="InterPro" id="IPR010721">
    <property type="entry name" value="UstE-like"/>
</dbReference>
<dbReference type="Proteomes" id="UP001458880">
    <property type="component" value="Unassembled WGS sequence"/>
</dbReference>
<feature type="transmembrane region" description="Helical" evidence="1">
    <location>
        <begin position="39"/>
        <end position="57"/>
    </location>
</feature>
<feature type="transmembrane region" description="Helical" evidence="1">
    <location>
        <begin position="12"/>
        <end position="32"/>
    </location>
</feature>
<keyword evidence="1" id="KW-1133">Transmembrane helix</keyword>
<protein>
    <submittedName>
        <fullName evidence="2">Uncharacterized protein</fullName>
    </submittedName>
</protein>
<keyword evidence="1" id="KW-0472">Membrane</keyword>
<keyword evidence="1" id="KW-0812">Transmembrane</keyword>
<evidence type="ECO:0000313" key="2">
    <source>
        <dbReference type="EMBL" id="KAK9728410.1"/>
    </source>
</evidence>
<evidence type="ECO:0000256" key="1">
    <source>
        <dbReference type="SAM" id="Phobius"/>
    </source>
</evidence>
<dbReference type="PANTHER" id="PTHR32251:SF15">
    <property type="entry name" value="3-OXO-5-ALPHA-STEROID 4-DEHYDROGENASE (DUF1295)"/>
    <property type="match status" value="1"/>
</dbReference>
<proteinExistence type="predicted"/>
<dbReference type="PANTHER" id="PTHR32251">
    <property type="entry name" value="3-OXO-5-ALPHA-STEROID 4-DEHYDROGENASE"/>
    <property type="match status" value="1"/>
</dbReference>
<evidence type="ECO:0000313" key="3">
    <source>
        <dbReference type="Proteomes" id="UP001458880"/>
    </source>
</evidence>
<keyword evidence="3" id="KW-1185">Reference proteome</keyword>
<reference evidence="2 3" key="1">
    <citation type="journal article" date="2024" name="BMC Genomics">
        <title>De novo assembly and annotation of Popillia japonica's genome with initial clues to its potential as an invasive pest.</title>
        <authorList>
            <person name="Cucini C."/>
            <person name="Boschi S."/>
            <person name="Funari R."/>
            <person name="Cardaioli E."/>
            <person name="Iannotti N."/>
            <person name="Marturano G."/>
            <person name="Paoli F."/>
            <person name="Bruttini M."/>
            <person name="Carapelli A."/>
            <person name="Frati F."/>
            <person name="Nardi F."/>
        </authorList>
    </citation>
    <scope>NUCLEOTIDE SEQUENCE [LARGE SCALE GENOMIC DNA]</scope>
    <source>
        <strain evidence="2">DMR45628</strain>
    </source>
</reference>
<dbReference type="AlphaFoldDB" id="A0AAW1L4U9"/>
<gene>
    <name evidence="2" type="ORF">QE152_g17988</name>
</gene>
<sequence>MVVEILDEDHFAISAIVTVMMQIIFFTVAATFQMDKVTDFAGGINFIILALLTFFLGQGDKKTYDSRQLMVTVFICLWGARLSGYLLYRILKIGRDKRFDDKKSNVIRFAIFWTFQVS</sequence>
<dbReference type="EMBL" id="JASPKY010000170">
    <property type="protein sequence ID" value="KAK9728410.1"/>
    <property type="molecule type" value="Genomic_DNA"/>
</dbReference>
<organism evidence="2 3">
    <name type="scientific">Popillia japonica</name>
    <name type="common">Japanese beetle</name>
    <dbReference type="NCBI Taxonomy" id="7064"/>
    <lineage>
        <taxon>Eukaryota</taxon>
        <taxon>Metazoa</taxon>
        <taxon>Ecdysozoa</taxon>
        <taxon>Arthropoda</taxon>
        <taxon>Hexapoda</taxon>
        <taxon>Insecta</taxon>
        <taxon>Pterygota</taxon>
        <taxon>Neoptera</taxon>
        <taxon>Endopterygota</taxon>
        <taxon>Coleoptera</taxon>
        <taxon>Polyphaga</taxon>
        <taxon>Scarabaeiformia</taxon>
        <taxon>Scarabaeidae</taxon>
        <taxon>Rutelinae</taxon>
        <taxon>Popillia</taxon>
    </lineage>
</organism>